<evidence type="ECO:0000313" key="11">
    <source>
        <dbReference type="EMBL" id="EFZ20490.1"/>
    </source>
</evidence>
<dbReference type="EMBL" id="GL762906">
    <property type="protein sequence ID" value="EFZ20490.1"/>
    <property type="molecule type" value="Genomic_DNA"/>
</dbReference>
<evidence type="ECO:0000256" key="8">
    <source>
        <dbReference type="SAM" id="SignalP"/>
    </source>
</evidence>
<evidence type="ECO:0000256" key="2">
    <source>
        <dbReference type="ARBA" id="ARBA00022729"/>
    </source>
</evidence>
<dbReference type="SUPFAM" id="SSF53474">
    <property type="entry name" value="alpha/beta-Hydrolases"/>
    <property type="match status" value="1"/>
</dbReference>
<keyword evidence="3" id="KW-0378">Hydrolase</keyword>
<evidence type="ECO:0000259" key="9">
    <source>
        <dbReference type="Pfam" id="PF00561"/>
    </source>
</evidence>
<feature type="domain" description="AB hydrolase-1" evidence="9">
    <location>
        <begin position="121"/>
        <end position="219"/>
    </location>
</feature>
<evidence type="ECO:0000256" key="4">
    <source>
        <dbReference type="ARBA" id="ARBA00022963"/>
    </source>
</evidence>
<proteinExistence type="inferred from homology"/>
<dbReference type="AlphaFoldDB" id="E9IG14"/>
<dbReference type="Gene3D" id="3.40.50.1820">
    <property type="entry name" value="alpha/beta hydrolase"/>
    <property type="match status" value="1"/>
</dbReference>
<keyword evidence="2 8" id="KW-0732">Signal</keyword>
<evidence type="ECO:0000256" key="7">
    <source>
        <dbReference type="PIRSR" id="PIRSR000862-1"/>
    </source>
</evidence>
<comment type="similarity">
    <text evidence="1">Belongs to the AB hydrolase superfamily. Lipase family.</text>
</comment>
<evidence type="ECO:0008006" key="12">
    <source>
        <dbReference type="Google" id="ProtNLM"/>
    </source>
</evidence>
<dbReference type="PANTHER" id="PTHR11005">
    <property type="entry name" value="LYSOSOMAL ACID LIPASE-RELATED"/>
    <property type="match status" value="1"/>
</dbReference>
<feature type="active site" description="Charge relay system" evidence="7">
    <location>
        <position position="396"/>
    </location>
</feature>
<organism>
    <name type="scientific">Solenopsis invicta</name>
    <name type="common">Red imported fire ant</name>
    <name type="synonym">Solenopsis wagneri</name>
    <dbReference type="NCBI Taxonomy" id="13686"/>
    <lineage>
        <taxon>Eukaryota</taxon>
        <taxon>Metazoa</taxon>
        <taxon>Ecdysozoa</taxon>
        <taxon>Arthropoda</taxon>
        <taxon>Hexapoda</taxon>
        <taxon>Insecta</taxon>
        <taxon>Pterygota</taxon>
        <taxon>Neoptera</taxon>
        <taxon>Endopterygota</taxon>
        <taxon>Hymenoptera</taxon>
        <taxon>Apocrita</taxon>
        <taxon>Aculeata</taxon>
        <taxon>Formicoidea</taxon>
        <taxon>Formicidae</taxon>
        <taxon>Myrmicinae</taxon>
        <taxon>Solenopsis</taxon>
    </lineage>
</organism>
<feature type="chain" id="PRO_5003238764" description="Lipase" evidence="8">
    <location>
        <begin position="18"/>
        <end position="433"/>
    </location>
</feature>
<gene>
    <name evidence="11" type="ORF">SINV_05564</name>
</gene>
<reference evidence="11" key="1">
    <citation type="journal article" date="2011" name="Proc. Natl. Acad. Sci. U.S.A.">
        <title>The genome of the fire ant Solenopsis invicta.</title>
        <authorList>
            <person name="Wurm Y."/>
            <person name="Wang J."/>
            <person name="Riba-Grognuz O."/>
            <person name="Corona M."/>
            <person name="Nygaard S."/>
            <person name="Hunt B.G."/>
            <person name="Ingram K.K."/>
            <person name="Falquet L."/>
            <person name="Nipitwattanaphon M."/>
            <person name="Gotzek D."/>
            <person name="Dijkstra M.B."/>
            <person name="Oettler J."/>
            <person name="Comtesse F."/>
            <person name="Shih C.J."/>
            <person name="Wu W.J."/>
            <person name="Yang C.C."/>
            <person name="Thomas J."/>
            <person name="Beaudoing E."/>
            <person name="Pradervand S."/>
            <person name="Flegel V."/>
            <person name="Cook E.D."/>
            <person name="Fabbretti R."/>
            <person name="Stockinger H."/>
            <person name="Long L."/>
            <person name="Farmerie W.G."/>
            <person name="Oakey J."/>
            <person name="Boomsma J.J."/>
            <person name="Pamilo P."/>
            <person name="Yi S.V."/>
            <person name="Heinze J."/>
            <person name="Goodisman M.A."/>
            <person name="Farinelli L."/>
            <person name="Harshman K."/>
            <person name="Hulo N."/>
            <person name="Cerutti L."/>
            <person name="Xenarios I."/>
            <person name="Shoemaker D."/>
            <person name="Keller L."/>
        </authorList>
    </citation>
    <scope>NUCLEOTIDE SEQUENCE [LARGE SCALE GENOMIC DNA]</scope>
</reference>
<dbReference type="GO" id="GO:0016788">
    <property type="term" value="F:hydrolase activity, acting on ester bonds"/>
    <property type="evidence" value="ECO:0007669"/>
    <property type="project" value="InterPro"/>
</dbReference>
<protein>
    <recommendedName>
        <fullName evidence="12">Lipase</fullName>
    </recommendedName>
</protein>
<dbReference type="GO" id="GO:0016042">
    <property type="term" value="P:lipid catabolic process"/>
    <property type="evidence" value="ECO:0007669"/>
    <property type="project" value="UniProtKB-KW"/>
</dbReference>
<keyword evidence="4" id="KW-0442">Lipid degradation</keyword>
<dbReference type="Pfam" id="PF04083">
    <property type="entry name" value="Abhydro_lipase"/>
    <property type="match status" value="1"/>
</dbReference>
<feature type="signal peptide" evidence="8">
    <location>
        <begin position="1"/>
        <end position="17"/>
    </location>
</feature>
<feature type="active site" description="Charge relay system" evidence="7">
    <location>
        <position position="365"/>
    </location>
</feature>
<dbReference type="InterPro" id="IPR029058">
    <property type="entry name" value="AB_hydrolase_fold"/>
</dbReference>
<feature type="domain" description="Partial AB-hydrolase lipase" evidence="10">
    <location>
        <begin position="54"/>
        <end position="111"/>
    </location>
</feature>
<keyword evidence="6" id="KW-0325">Glycoprotein</keyword>
<keyword evidence="5" id="KW-0443">Lipid metabolism</keyword>
<name>E9IG14_SOLIN</name>
<sequence length="433" mass="48997">MLLPILLISCLISTNTGLINDVINQIPELDPLELIPEIPRLSPKVPEDAKLTTMQLISKYGYKGELHKVITSDGYILELHRITGPIKCTDSNKPVAFVVPGILCDSSCYTITGNRSLAFILADAGYDVWIANPRGTTYSRKHINKSISKKKYWNFSWHEIGTLDLPANIDYIVKTTGRKKMFYIGHSQGTTTFFVMSTQRPEYQKYILEMYAMAPIAYCGRMKSPLLQLLAQITDVGEIANHFGVYEFNLKSKLSNQIAQSVCASKVITQPICKNTLFLFAGFSPEQFDSERLPAILGHYPTSASVKQLLHYGQLVKSGMMISAGRFQQYDYELDNLEKYHSLVPPKYDLPKITAPVHLYYSANDWLANTKDVDKLSRELGNLASKILIADKKFNHLDFLWGKNVKKNCYDLILNQMNKTRHRNVGNSSSEFL</sequence>
<feature type="active site" description="Nucleophile" evidence="7">
    <location>
        <position position="187"/>
    </location>
</feature>
<dbReference type="FunFam" id="3.40.50.1820:FF:000021">
    <property type="entry name" value="Lipase"/>
    <property type="match status" value="1"/>
</dbReference>
<evidence type="ECO:0000256" key="3">
    <source>
        <dbReference type="ARBA" id="ARBA00022801"/>
    </source>
</evidence>
<dbReference type="HOGENOM" id="CLU_010974_0_3_1"/>
<evidence type="ECO:0000256" key="6">
    <source>
        <dbReference type="ARBA" id="ARBA00023180"/>
    </source>
</evidence>
<evidence type="ECO:0000256" key="1">
    <source>
        <dbReference type="ARBA" id="ARBA00010701"/>
    </source>
</evidence>
<evidence type="ECO:0000256" key="5">
    <source>
        <dbReference type="ARBA" id="ARBA00023098"/>
    </source>
</evidence>
<dbReference type="PIRSF" id="PIRSF000862">
    <property type="entry name" value="Steryl_ester_lip"/>
    <property type="match status" value="1"/>
</dbReference>
<evidence type="ECO:0000259" key="10">
    <source>
        <dbReference type="Pfam" id="PF04083"/>
    </source>
</evidence>
<dbReference type="InterPro" id="IPR025483">
    <property type="entry name" value="Lipase_euk"/>
</dbReference>
<dbReference type="OMA" id="CASKVIT"/>
<dbReference type="InterPro" id="IPR006693">
    <property type="entry name" value="AB_hydrolase_lipase"/>
</dbReference>
<dbReference type="OrthoDB" id="9974421at2759"/>
<accession>E9IG14</accession>
<dbReference type="ESTHER" id="solin-e9ig14">
    <property type="family name" value="Acidic_Lipase"/>
</dbReference>
<dbReference type="Pfam" id="PF00561">
    <property type="entry name" value="Abhydrolase_1"/>
    <property type="match status" value="1"/>
</dbReference>
<feature type="non-terminal residue" evidence="11">
    <location>
        <position position="433"/>
    </location>
</feature>
<dbReference type="InterPro" id="IPR000073">
    <property type="entry name" value="AB_hydrolase_1"/>
</dbReference>